<dbReference type="AlphaFoldDB" id="A0A1V9Z022"/>
<evidence type="ECO:0000313" key="1">
    <source>
        <dbReference type="EMBL" id="OQR91348.1"/>
    </source>
</evidence>
<comment type="caution">
    <text evidence="1">The sequence shown here is derived from an EMBL/GenBank/DDBJ whole genome shotgun (WGS) entry which is preliminary data.</text>
</comment>
<dbReference type="OrthoDB" id="1055097at2759"/>
<protein>
    <submittedName>
        <fullName evidence="1">Uncharacterized protein</fullName>
    </submittedName>
</protein>
<dbReference type="STRING" id="74557.A0A1V9Z022"/>
<dbReference type="SUPFAM" id="SSF52058">
    <property type="entry name" value="L domain-like"/>
    <property type="match status" value="1"/>
</dbReference>
<dbReference type="EMBL" id="JNBS01002434">
    <property type="protein sequence ID" value="OQR91348.1"/>
    <property type="molecule type" value="Genomic_DNA"/>
</dbReference>
<dbReference type="Proteomes" id="UP000243217">
    <property type="component" value="Unassembled WGS sequence"/>
</dbReference>
<reference evidence="1 2" key="1">
    <citation type="journal article" date="2014" name="Genome Biol. Evol.">
        <title>The secreted proteins of Achlya hypogyna and Thraustotheca clavata identify the ancestral oomycete secretome and reveal gene acquisitions by horizontal gene transfer.</title>
        <authorList>
            <person name="Misner I."/>
            <person name="Blouin N."/>
            <person name="Leonard G."/>
            <person name="Richards T.A."/>
            <person name="Lane C.E."/>
        </authorList>
    </citation>
    <scope>NUCLEOTIDE SEQUENCE [LARGE SCALE GENOMIC DNA]</scope>
    <source>
        <strain evidence="1 2">ATCC 34112</strain>
    </source>
</reference>
<keyword evidence="2" id="KW-1185">Reference proteome</keyword>
<dbReference type="InterPro" id="IPR032675">
    <property type="entry name" value="LRR_dom_sf"/>
</dbReference>
<dbReference type="Gene3D" id="3.80.10.10">
    <property type="entry name" value="Ribonuclease Inhibitor"/>
    <property type="match status" value="1"/>
</dbReference>
<evidence type="ECO:0000313" key="2">
    <source>
        <dbReference type="Proteomes" id="UP000243217"/>
    </source>
</evidence>
<gene>
    <name evidence="1" type="ORF">THRCLA_22471</name>
</gene>
<sequence>MIPFSGVTAIGDLTNYPNTDLVLGNPTSVDFSKMILPPTLQNLGFENIVRFSMAQLSAAKWPALKELYSNLIDDRDFVNSSLSGIPGGFTFPKGVQTLIWGDNAFGSIPSGIPSSVQIMAFRGNYILDLVGLPTGLIKINFQGNSLKQVTNMDWSSATLVFPISNLTVNQETFDALDSLTEWKNDKTNYYGFLASKGIYTSSSSCSAINGQMKSLWSGKTSYTMNVCVTGANIFFVIINSNVYKTK</sequence>
<name>A0A1V9Z022_9STRA</name>
<organism evidence="1 2">
    <name type="scientific">Thraustotheca clavata</name>
    <dbReference type="NCBI Taxonomy" id="74557"/>
    <lineage>
        <taxon>Eukaryota</taxon>
        <taxon>Sar</taxon>
        <taxon>Stramenopiles</taxon>
        <taxon>Oomycota</taxon>
        <taxon>Saprolegniomycetes</taxon>
        <taxon>Saprolegniales</taxon>
        <taxon>Achlyaceae</taxon>
        <taxon>Thraustotheca</taxon>
    </lineage>
</organism>
<proteinExistence type="predicted"/>
<accession>A0A1V9Z022</accession>